<dbReference type="EMBL" id="JXTC01000657">
    <property type="protein sequence ID" value="PON41601.1"/>
    <property type="molecule type" value="Genomic_DNA"/>
</dbReference>
<evidence type="ECO:0000313" key="1">
    <source>
        <dbReference type="EMBL" id="PON41601.1"/>
    </source>
</evidence>
<proteinExistence type="predicted"/>
<comment type="caution">
    <text evidence="1">The sequence shown here is derived from an EMBL/GenBank/DDBJ whole genome shotgun (WGS) entry which is preliminary data.</text>
</comment>
<reference evidence="2" key="1">
    <citation type="submission" date="2016-06" db="EMBL/GenBank/DDBJ databases">
        <title>Parallel loss of symbiosis genes in relatives of nitrogen-fixing non-legume Parasponia.</title>
        <authorList>
            <person name="Van Velzen R."/>
            <person name="Holmer R."/>
            <person name="Bu F."/>
            <person name="Rutten L."/>
            <person name="Van Zeijl A."/>
            <person name="Liu W."/>
            <person name="Santuari L."/>
            <person name="Cao Q."/>
            <person name="Sharma T."/>
            <person name="Shen D."/>
            <person name="Roswanjaya Y."/>
            <person name="Wardhani T."/>
            <person name="Kalhor M.S."/>
            <person name="Jansen J."/>
            <person name="Van den Hoogen J."/>
            <person name="Gungor B."/>
            <person name="Hartog M."/>
            <person name="Hontelez J."/>
            <person name="Verver J."/>
            <person name="Yang W.-C."/>
            <person name="Schijlen E."/>
            <person name="Repin R."/>
            <person name="Schilthuizen M."/>
            <person name="Schranz E."/>
            <person name="Heidstra R."/>
            <person name="Miyata K."/>
            <person name="Fedorova E."/>
            <person name="Kohlen W."/>
            <person name="Bisseling T."/>
            <person name="Smit S."/>
            <person name="Geurts R."/>
        </authorList>
    </citation>
    <scope>NUCLEOTIDE SEQUENCE [LARGE SCALE GENOMIC DNA]</scope>
    <source>
        <strain evidence="2">cv. RG33-2</strain>
    </source>
</reference>
<keyword evidence="2" id="KW-1185">Reference proteome</keyword>
<protein>
    <submittedName>
        <fullName evidence="1">Uncharacterized protein</fullName>
    </submittedName>
</protein>
<dbReference type="AlphaFoldDB" id="A0A2P5AYK4"/>
<organism evidence="1 2">
    <name type="scientific">Trema orientale</name>
    <name type="common">Charcoal tree</name>
    <name type="synonym">Celtis orientalis</name>
    <dbReference type="NCBI Taxonomy" id="63057"/>
    <lineage>
        <taxon>Eukaryota</taxon>
        <taxon>Viridiplantae</taxon>
        <taxon>Streptophyta</taxon>
        <taxon>Embryophyta</taxon>
        <taxon>Tracheophyta</taxon>
        <taxon>Spermatophyta</taxon>
        <taxon>Magnoliopsida</taxon>
        <taxon>eudicotyledons</taxon>
        <taxon>Gunneridae</taxon>
        <taxon>Pentapetalae</taxon>
        <taxon>rosids</taxon>
        <taxon>fabids</taxon>
        <taxon>Rosales</taxon>
        <taxon>Cannabaceae</taxon>
        <taxon>Trema</taxon>
    </lineage>
</organism>
<dbReference type="Proteomes" id="UP000237000">
    <property type="component" value="Unassembled WGS sequence"/>
</dbReference>
<evidence type="ECO:0000313" key="2">
    <source>
        <dbReference type="Proteomes" id="UP000237000"/>
    </source>
</evidence>
<gene>
    <name evidence="1" type="ORF">TorRG33x02_337730</name>
</gene>
<dbReference type="InParanoid" id="A0A2P5AYK4"/>
<accession>A0A2P5AYK4</accession>
<name>A0A2P5AYK4_TREOI</name>
<sequence>MQVFKHLSNDMKQHEIAHLGSNRRISRHTFHELQNKVNNDREKDTNSSNLGQLDFFVTMKLHFSKNGGFEDTVKIFSVVSEIFEEKLGANTPVTKSWHCSVFVIKYAKFLMSDKPISKNNFRIH</sequence>